<evidence type="ECO:0000313" key="1">
    <source>
        <dbReference type="EMBL" id="KAI4803834.1"/>
    </source>
</evidence>
<feature type="non-terminal residue" evidence="1">
    <location>
        <position position="87"/>
    </location>
</feature>
<reference evidence="1" key="1">
    <citation type="submission" date="2022-05" db="EMBL/GenBank/DDBJ databases">
        <title>Chromosome-level genome of Chaenocephalus aceratus.</title>
        <authorList>
            <person name="Park H."/>
        </authorList>
    </citation>
    <scope>NUCLEOTIDE SEQUENCE</scope>
    <source>
        <strain evidence="1">KU_202001</strain>
    </source>
</reference>
<accession>A0ACB9VUN5</accession>
<feature type="non-terminal residue" evidence="1">
    <location>
        <position position="1"/>
    </location>
</feature>
<name>A0ACB9VUN5_CHAAC</name>
<keyword evidence="2" id="KW-1185">Reference proteome</keyword>
<dbReference type="EMBL" id="CM043799">
    <property type="protein sequence ID" value="KAI4803834.1"/>
    <property type="molecule type" value="Genomic_DNA"/>
</dbReference>
<sequence>NEFDLKGFTWEIITFRHFLNEPSQFALYLPLLTSALMQHTSLWRRNGDQKTTLPGSRVCSSSVTVKSGDLIQTPNRILKLSVAAVAK</sequence>
<proteinExistence type="predicted"/>
<comment type="caution">
    <text evidence="1">The sequence shown here is derived from an EMBL/GenBank/DDBJ whole genome shotgun (WGS) entry which is preliminary data.</text>
</comment>
<organism evidence="1 2">
    <name type="scientific">Chaenocephalus aceratus</name>
    <name type="common">Blackfin icefish</name>
    <name type="synonym">Chaenichthys aceratus</name>
    <dbReference type="NCBI Taxonomy" id="36190"/>
    <lineage>
        <taxon>Eukaryota</taxon>
        <taxon>Metazoa</taxon>
        <taxon>Chordata</taxon>
        <taxon>Craniata</taxon>
        <taxon>Vertebrata</taxon>
        <taxon>Euteleostomi</taxon>
        <taxon>Actinopterygii</taxon>
        <taxon>Neopterygii</taxon>
        <taxon>Teleostei</taxon>
        <taxon>Neoteleostei</taxon>
        <taxon>Acanthomorphata</taxon>
        <taxon>Eupercaria</taxon>
        <taxon>Perciformes</taxon>
        <taxon>Notothenioidei</taxon>
        <taxon>Channichthyidae</taxon>
        <taxon>Chaenocephalus</taxon>
    </lineage>
</organism>
<protein>
    <submittedName>
        <fullName evidence="1">Uncharacterized protein</fullName>
    </submittedName>
</protein>
<evidence type="ECO:0000313" key="2">
    <source>
        <dbReference type="Proteomes" id="UP001057452"/>
    </source>
</evidence>
<gene>
    <name evidence="1" type="ORF">KUCAC02_025482</name>
</gene>
<dbReference type="Proteomes" id="UP001057452">
    <property type="component" value="Chromosome 15"/>
</dbReference>